<dbReference type="CDD" id="cd13133">
    <property type="entry name" value="MATE_like_7"/>
    <property type="match status" value="1"/>
</dbReference>
<feature type="transmembrane region" description="Helical" evidence="10">
    <location>
        <begin position="12"/>
        <end position="33"/>
    </location>
</feature>
<feature type="transmembrane region" description="Helical" evidence="10">
    <location>
        <begin position="199"/>
        <end position="221"/>
    </location>
</feature>
<dbReference type="HOGENOM" id="CLU_012893_6_5_10"/>
<feature type="transmembrane region" description="Helical" evidence="10">
    <location>
        <begin position="281"/>
        <end position="303"/>
    </location>
</feature>
<evidence type="ECO:0000256" key="8">
    <source>
        <dbReference type="ARBA" id="ARBA00023136"/>
    </source>
</evidence>
<organism evidence="11 12">
    <name type="scientific">Melioribacter roseus (strain DSM 23840 / JCM 17771 / VKM B-2668 / P3M-2)</name>
    <dbReference type="NCBI Taxonomy" id="1191523"/>
    <lineage>
        <taxon>Bacteria</taxon>
        <taxon>Pseudomonadati</taxon>
        <taxon>Ignavibacteriota</taxon>
        <taxon>Ignavibacteria</taxon>
        <taxon>Ignavibacteriales</taxon>
        <taxon>Melioribacteraceae</taxon>
        <taxon>Melioribacter</taxon>
    </lineage>
</organism>
<evidence type="ECO:0000313" key="12">
    <source>
        <dbReference type="Proteomes" id="UP000009011"/>
    </source>
</evidence>
<keyword evidence="4" id="KW-1003">Cell membrane</keyword>
<dbReference type="OrthoDB" id="9780160at2"/>
<dbReference type="GO" id="GO:0006811">
    <property type="term" value="P:monoatomic ion transport"/>
    <property type="evidence" value="ECO:0007669"/>
    <property type="project" value="UniProtKB-KW"/>
</dbReference>
<dbReference type="EMBL" id="CP003557">
    <property type="protein sequence ID" value="AFN75965.1"/>
    <property type="molecule type" value="Genomic_DNA"/>
</dbReference>
<sequence length="450" mass="49232">MKLFSFTEDHKYILKIALPAIAGLSTQMVVSMVDTAMVGRLPDAKYYLAAMGIGVFATWAVVSFFSSLATGTHVVIARRYGEKNYEGCGKVLNTSLALSTMIGIVISSLVVVFADTIANFLAVDDKVAFYAGEYLHYRFLGIPFFLMTVSYRGFYFGIGKTKIFMFSGIIANFLNIIFNYIFIYGMFGIEGMGLAGAGLGSTLATVCDALFYFGVTILPSYRKSYKYFKNLRFVPEIAKSIIQISLPVSIQNVFILIGFLSFISITGLIGTLEQAASNVVFTALLISLMPCFGFGIAVQTLVGNNLGRGDTERARHYGFETSKLAALYTLIVGIVFLAAPRIVLILTTNDGNVIETAAPALRIAGFGQIFYSFGVVLANGLQAAGKTFFVMVAEVISNWLVFVPIAYLLGVVFKLGLIGAWLALPFYVILYAGIIYIKFKYGNWQTYKKV</sequence>
<dbReference type="NCBIfam" id="TIGR00797">
    <property type="entry name" value="matE"/>
    <property type="match status" value="1"/>
</dbReference>
<feature type="transmembrane region" description="Helical" evidence="10">
    <location>
        <begin position="163"/>
        <end position="187"/>
    </location>
</feature>
<dbReference type="InterPro" id="IPR050222">
    <property type="entry name" value="MATE_MdtK"/>
</dbReference>
<feature type="transmembrane region" description="Helical" evidence="10">
    <location>
        <begin position="45"/>
        <end position="70"/>
    </location>
</feature>
<evidence type="ECO:0000256" key="6">
    <source>
        <dbReference type="ARBA" id="ARBA00022989"/>
    </source>
</evidence>
<dbReference type="KEGG" id="mro:MROS_2735"/>
<comment type="subcellular location">
    <subcellularLocation>
        <location evidence="1">Cell membrane</location>
        <topology evidence="1">Multi-pass membrane protein</topology>
    </subcellularLocation>
</comment>
<protein>
    <recommendedName>
        <fullName evidence="9">Multidrug-efflux transporter</fullName>
    </recommendedName>
</protein>
<dbReference type="InterPro" id="IPR048279">
    <property type="entry name" value="MdtK-like"/>
</dbReference>
<evidence type="ECO:0000256" key="7">
    <source>
        <dbReference type="ARBA" id="ARBA00023065"/>
    </source>
</evidence>
<dbReference type="GO" id="GO:0042910">
    <property type="term" value="F:xenobiotic transmembrane transporter activity"/>
    <property type="evidence" value="ECO:0007669"/>
    <property type="project" value="InterPro"/>
</dbReference>
<keyword evidence="12" id="KW-1185">Reference proteome</keyword>
<evidence type="ECO:0000256" key="5">
    <source>
        <dbReference type="ARBA" id="ARBA00022692"/>
    </source>
</evidence>
<dbReference type="Proteomes" id="UP000009011">
    <property type="component" value="Chromosome"/>
</dbReference>
<evidence type="ECO:0000313" key="11">
    <source>
        <dbReference type="EMBL" id="AFN75965.1"/>
    </source>
</evidence>
<evidence type="ECO:0000256" key="4">
    <source>
        <dbReference type="ARBA" id="ARBA00022475"/>
    </source>
</evidence>
<feature type="transmembrane region" description="Helical" evidence="10">
    <location>
        <begin position="91"/>
        <end position="114"/>
    </location>
</feature>
<feature type="transmembrane region" description="Helical" evidence="10">
    <location>
        <begin position="324"/>
        <end position="348"/>
    </location>
</feature>
<dbReference type="InterPro" id="IPR002528">
    <property type="entry name" value="MATE_fam"/>
</dbReference>
<feature type="transmembrane region" description="Helical" evidence="10">
    <location>
        <begin position="360"/>
        <end position="381"/>
    </location>
</feature>
<feature type="transmembrane region" description="Helical" evidence="10">
    <location>
        <begin position="134"/>
        <end position="151"/>
    </location>
</feature>
<feature type="transmembrane region" description="Helical" evidence="10">
    <location>
        <begin position="415"/>
        <end position="439"/>
    </location>
</feature>
<gene>
    <name evidence="11" type="ordered locus">MROS_2735</name>
</gene>
<dbReference type="GO" id="GO:0015297">
    <property type="term" value="F:antiporter activity"/>
    <property type="evidence" value="ECO:0007669"/>
    <property type="project" value="UniProtKB-KW"/>
</dbReference>
<dbReference type="STRING" id="1191523.MROS_2735"/>
<name>I6ZA05_MELRP</name>
<dbReference type="eggNOG" id="COG0534">
    <property type="taxonomic scope" value="Bacteria"/>
</dbReference>
<accession>I6ZA05</accession>
<keyword evidence="6 10" id="KW-1133">Transmembrane helix</keyword>
<dbReference type="Pfam" id="PF01554">
    <property type="entry name" value="MatE"/>
    <property type="match status" value="2"/>
</dbReference>
<keyword evidence="5 10" id="KW-0812">Transmembrane</keyword>
<keyword evidence="7" id="KW-0406">Ion transport</keyword>
<dbReference type="PATRIC" id="fig|1191523.3.peg.2873"/>
<dbReference type="PANTHER" id="PTHR43298">
    <property type="entry name" value="MULTIDRUG RESISTANCE PROTEIN NORM-RELATED"/>
    <property type="match status" value="1"/>
</dbReference>
<evidence type="ECO:0000256" key="3">
    <source>
        <dbReference type="ARBA" id="ARBA00022449"/>
    </source>
</evidence>
<feature type="transmembrane region" description="Helical" evidence="10">
    <location>
        <begin position="241"/>
        <end position="269"/>
    </location>
</feature>
<dbReference type="RefSeq" id="WP_014857395.1">
    <property type="nucleotide sequence ID" value="NC_018178.1"/>
</dbReference>
<feature type="transmembrane region" description="Helical" evidence="10">
    <location>
        <begin position="388"/>
        <end position="409"/>
    </location>
</feature>
<keyword evidence="3" id="KW-0050">Antiport</keyword>
<dbReference type="PANTHER" id="PTHR43298:SF2">
    <property type="entry name" value="FMN_FAD EXPORTER YEEO-RELATED"/>
    <property type="match status" value="1"/>
</dbReference>
<reference evidence="11 12" key="1">
    <citation type="journal article" date="2013" name="PLoS ONE">
        <title>Genomic analysis of Melioribacter roseus, facultatively anaerobic organotrophic bacterium representing a novel deep lineage within Bacteriodetes/Chlorobi group.</title>
        <authorList>
            <person name="Kadnikov V.V."/>
            <person name="Mardanov A.V."/>
            <person name="Podosokorskaya O.A."/>
            <person name="Gavrilov S.N."/>
            <person name="Kublanov I.V."/>
            <person name="Beletsky A.V."/>
            <person name="Bonch-Osmolovskaya E.A."/>
            <person name="Ravin N.V."/>
        </authorList>
    </citation>
    <scope>NUCLEOTIDE SEQUENCE [LARGE SCALE GENOMIC DNA]</scope>
    <source>
        <strain evidence="12">JCM 17771 / P3M-2</strain>
    </source>
</reference>
<dbReference type="AlphaFoldDB" id="I6ZA05"/>
<dbReference type="GO" id="GO:0005886">
    <property type="term" value="C:plasma membrane"/>
    <property type="evidence" value="ECO:0007669"/>
    <property type="project" value="UniProtKB-SubCell"/>
</dbReference>
<keyword evidence="2" id="KW-0813">Transport</keyword>
<evidence type="ECO:0000256" key="2">
    <source>
        <dbReference type="ARBA" id="ARBA00022448"/>
    </source>
</evidence>
<keyword evidence="8 10" id="KW-0472">Membrane</keyword>
<evidence type="ECO:0000256" key="9">
    <source>
        <dbReference type="ARBA" id="ARBA00031636"/>
    </source>
</evidence>
<evidence type="ECO:0000256" key="10">
    <source>
        <dbReference type="SAM" id="Phobius"/>
    </source>
</evidence>
<evidence type="ECO:0000256" key="1">
    <source>
        <dbReference type="ARBA" id="ARBA00004651"/>
    </source>
</evidence>
<proteinExistence type="predicted"/>
<dbReference type="PIRSF" id="PIRSF006603">
    <property type="entry name" value="DinF"/>
    <property type="match status" value="1"/>
</dbReference>